<dbReference type="RefSeq" id="WP_194076700.1">
    <property type="nucleotide sequence ID" value="NZ_CP061839.1"/>
</dbReference>
<keyword evidence="2" id="KW-0732">Signal</keyword>
<feature type="chain" id="PRO_5032418264" description="Lipoprotein" evidence="2">
    <location>
        <begin position="30"/>
        <end position="428"/>
    </location>
</feature>
<gene>
    <name evidence="3" type="ORF">IFE08_02210</name>
</gene>
<sequence>MKINFKKIIFNIICLISVFFAGCTNETSADLEREEKFTLAYGSFEDELNLFNLNSSYTRPDTQIFMKDGLFYIANSGGQKILKLSSFGDLLTFFYNPETNTPPLFLENEAKNEEKEEEKTEKGGETNSDTEQVSIAAATRLAVKYPFNRPGLLSVTNSKQLFVADSVDDEKIEYDHEENLALREIILRFDEEGNFTDYIGQEGAGGTPFPSIEGIYTNANNELIVVCRTQTSLKIYWYDVTGALLYKIPIFFDALPGPYSESENIFSSVDKIIPDFNELRLYVKIDYYGEEKDSATQASLGVKYDKSCLYFLNLKTGKYERKVDLNFYEDTESDNGEIRKFKKVYELAGVTENGWCYLSTPTESGYAFELIDLKSQKRYKKNLMIENSEMMYNAFHISSKGIISALLASEDKAVIAWWRADKIIGSAN</sequence>
<protein>
    <recommendedName>
        <fullName evidence="5">Lipoprotein</fullName>
    </recommendedName>
</protein>
<evidence type="ECO:0008006" key="5">
    <source>
        <dbReference type="Google" id="ProtNLM"/>
    </source>
</evidence>
<dbReference type="Proteomes" id="UP000593915">
    <property type="component" value="Chromosome"/>
</dbReference>
<dbReference type="PROSITE" id="PS51257">
    <property type="entry name" value="PROKAR_LIPOPROTEIN"/>
    <property type="match status" value="1"/>
</dbReference>
<organism evidence="3 4">
    <name type="scientific">Treponema pedis</name>
    <dbReference type="NCBI Taxonomy" id="409322"/>
    <lineage>
        <taxon>Bacteria</taxon>
        <taxon>Pseudomonadati</taxon>
        <taxon>Spirochaetota</taxon>
        <taxon>Spirochaetia</taxon>
        <taxon>Spirochaetales</taxon>
        <taxon>Treponemataceae</taxon>
        <taxon>Treponema</taxon>
    </lineage>
</organism>
<feature type="compositionally biased region" description="Basic and acidic residues" evidence="1">
    <location>
        <begin position="111"/>
        <end position="124"/>
    </location>
</feature>
<evidence type="ECO:0000256" key="2">
    <source>
        <dbReference type="SAM" id="SignalP"/>
    </source>
</evidence>
<evidence type="ECO:0000313" key="4">
    <source>
        <dbReference type="Proteomes" id="UP000593915"/>
    </source>
</evidence>
<evidence type="ECO:0000313" key="3">
    <source>
        <dbReference type="EMBL" id="QOW61233.1"/>
    </source>
</evidence>
<feature type="signal peptide" evidence="2">
    <location>
        <begin position="1"/>
        <end position="29"/>
    </location>
</feature>
<proteinExistence type="predicted"/>
<dbReference type="InterPro" id="IPR058072">
    <property type="entry name" value="LIC12708-like"/>
</dbReference>
<name>A0A7S6WQ17_9SPIR</name>
<dbReference type="EMBL" id="CP061839">
    <property type="protein sequence ID" value="QOW61233.1"/>
    <property type="molecule type" value="Genomic_DNA"/>
</dbReference>
<feature type="region of interest" description="Disordered" evidence="1">
    <location>
        <begin position="111"/>
        <end position="130"/>
    </location>
</feature>
<evidence type="ECO:0000256" key="1">
    <source>
        <dbReference type="SAM" id="MobiDB-lite"/>
    </source>
</evidence>
<dbReference type="AlphaFoldDB" id="A0A7S6WQ17"/>
<accession>A0A7S6WQ17</accession>
<reference evidence="3 4" key="1">
    <citation type="submission" date="2020-09" db="EMBL/GenBank/DDBJ databases">
        <title>Characterization of Treponema spp. from bovine digital dermatitis in Korea.</title>
        <authorList>
            <person name="Espiritu H.M."/>
            <person name="Cho Y.I."/>
            <person name="Mamuad L."/>
        </authorList>
    </citation>
    <scope>NUCLEOTIDE SEQUENCE [LARGE SCALE GENOMIC DNA]</scope>
    <source>
        <strain evidence="3 4">KS1</strain>
    </source>
</reference>
<dbReference type="NCBIfam" id="NF047780">
    <property type="entry name" value="LIC12708_fam"/>
    <property type="match status" value="1"/>
</dbReference>
<dbReference type="SUPFAM" id="SSF63829">
    <property type="entry name" value="Calcium-dependent phosphotriesterase"/>
    <property type="match status" value="1"/>
</dbReference>